<dbReference type="RefSeq" id="WP_062193023.1">
    <property type="nucleotide sequence ID" value="NZ_DF967965.1"/>
</dbReference>
<dbReference type="AlphaFoldDB" id="A0A3D1JEG1"/>
<sequence>MPKVQMSCPRCHQPLIAEVEQVFDLGVDPQAKQRLLSGQVNIANCQNCGYQGPLATPIVYHDPGKELLLTYFPPELGLSVNEQERVIGPYLTQITNRLPPEKRKAYLLRPQSMFTYQTMIDRILEADGITREMIEASQKRLNLIQRLLMTTPSSRSEIIHQEEELMDESFFQMLNRLIEASLAGGDQQTAQALAQLQQEILPQTAVGQRLMNESAEMQNAMRMLQEASQKGLTREGLLDIFLQQKSEPALATLVSLTRSGLDYEFFAILSKRLESASGEEKQKLADLRQKLLDLTAEIDRRMKERLETSRLLLSELLDAPNIDEAFQQHIGEIDEFFTEVLQQELQDARQKGDLNRSARIQRIVELIQQASAPPAEFAFIEELLSAQSEADRRRLMETNQEKITPDFLQMLNGLVAQLEAENQNEMATQLQSIYRQALRYSMEMNLNQ</sequence>
<comment type="caution">
    <text evidence="3">The sequence shown here is derived from an EMBL/GenBank/DDBJ whole genome shotgun (WGS) entry which is preliminary data.</text>
</comment>
<evidence type="ECO:0000256" key="1">
    <source>
        <dbReference type="SAM" id="Coils"/>
    </source>
</evidence>
<organism evidence="3 4">
    <name type="scientific">Anaerolinea thermolimosa</name>
    <dbReference type="NCBI Taxonomy" id="229919"/>
    <lineage>
        <taxon>Bacteria</taxon>
        <taxon>Bacillati</taxon>
        <taxon>Chloroflexota</taxon>
        <taxon>Anaerolineae</taxon>
        <taxon>Anaerolineales</taxon>
        <taxon>Anaerolineaceae</taxon>
        <taxon>Anaerolinea</taxon>
    </lineage>
</organism>
<dbReference type="EMBL" id="DPBP01000007">
    <property type="protein sequence ID" value="HCE16595.1"/>
    <property type="molecule type" value="Genomic_DNA"/>
</dbReference>
<name>A0A3D1JEG1_9CHLR</name>
<evidence type="ECO:0000313" key="4">
    <source>
        <dbReference type="Proteomes" id="UP000264141"/>
    </source>
</evidence>
<feature type="domain" description="CpXC" evidence="2">
    <location>
        <begin position="7"/>
        <end position="136"/>
    </location>
</feature>
<dbReference type="InterPro" id="IPR025682">
    <property type="entry name" value="CpXC_dom"/>
</dbReference>
<dbReference type="Pfam" id="PF14353">
    <property type="entry name" value="CpXC"/>
    <property type="match status" value="1"/>
</dbReference>
<evidence type="ECO:0000313" key="3">
    <source>
        <dbReference type="EMBL" id="HCE16595.1"/>
    </source>
</evidence>
<keyword evidence="1" id="KW-0175">Coiled coil</keyword>
<protein>
    <recommendedName>
        <fullName evidence="2">CpXC domain-containing protein</fullName>
    </recommendedName>
</protein>
<proteinExistence type="predicted"/>
<gene>
    <name evidence="3" type="ORF">DEQ80_01920</name>
</gene>
<evidence type="ECO:0000259" key="2">
    <source>
        <dbReference type="Pfam" id="PF14353"/>
    </source>
</evidence>
<reference evidence="3 4" key="1">
    <citation type="journal article" date="2018" name="Nat. Biotechnol.">
        <title>A standardized bacterial taxonomy based on genome phylogeny substantially revises the tree of life.</title>
        <authorList>
            <person name="Parks D.H."/>
            <person name="Chuvochina M."/>
            <person name="Waite D.W."/>
            <person name="Rinke C."/>
            <person name="Skarshewski A."/>
            <person name="Chaumeil P.A."/>
            <person name="Hugenholtz P."/>
        </authorList>
    </citation>
    <scope>NUCLEOTIDE SEQUENCE [LARGE SCALE GENOMIC DNA]</scope>
    <source>
        <strain evidence="3">UBA8781</strain>
    </source>
</reference>
<feature type="coiled-coil region" evidence="1">
    <location>
        <begin position="270"/>
        <end position="304"/>
    </location>
</feature>
<dbReference type="OrthoDB" id="150880at2"/>
<accession>A0A3D1JEG1</accession>
<dbReference type="Proteomes" id="UP000264141">
    <property type="component" value="Unassembled WGS sequence"/>
</dbReference>